<dbReference type="PANTHER" id="PTHR43867:SF2">
    <property type="entry name" value="CELLULOSE SYNTHASE CATALYTIC SUBUNIT A [UDP-FORMING]"/>
    <property type="match status" value="1"/>
</dbReference>
<proteinExistence type="predicted"/>
<comment type="caution">
    <text evidence="9">The sequence shown here is derived from an EMBL/GenBank/DDBJ whole genome shotgun (WGS) entry which is preliminary data.</text>
</comment>
<dbReference type="Pfam" id="PF13632">
    <property type="entry name" value="Glyco_trans_2_3"/>
    <property type="match status" value="1"/>
</dbReference>
<accession>A0A6P2CPQ3</accession>
<evidence type="ECO:0000256" key="5">
    <source>
        <dbReference type="ARBA" id="ARBA00022989"/>
    </source>
</evidence>
<feature type="transmembrane region" description="Helical" evidence="7">
    <location>
        <begin position="468"/>
        <end position="490"/>
    </location>
</feature>
<feature type="transmembrane region" description="Helical" evidence="7">
    <location>
        <begin position="394"/>
        <end position="412"/>
    </location>
</feature>
<dbReference type="SUPFAM" id="SSF53448">
    <property type="entry name" value="Nucleotide-diphospho-sugar transferases"/>
    <property type="match status" value="1"/>
</dbReference>
<dbReference type="OrthoDB" id="9766299at2"/>
<keyword evidence="3 9" id="KW-0808">Transferase</keyword>
<dbReference type="GO" id="GO:0006011">
    <property type="term" value="P:UDP-alpha-D-glucose metabolic process"/>
    <property type="evidence" value="ECO:0007669"/>
    <property type="project" value="InterPro"/>
</dbReference>
<evidence type="ECO:0000256" key="4">
    <source>
        <dbReference type="ARBA" id="ARBA00022692"/>
    </source>
</evidence>
<feature type="domain" description="Glycosyltransferase 2-like" evidence="8">
    <location>
        <begin position="188"/>
        <end position="403"/>
    </location>
</feature>
<dbReference type="CDD" id="cd06421">
    <property type="entry name" value="CESA_CelA_like"/>
    <property type="match status" value="1"/>
</dbReference>
<dbReference type="GO" id="GO:0035438">
    <property type="term" value="F:cyclic-di-GMP binding"/>
    <property type="evidence" value="ECO:0007669"/>
    <property type="project" value="InterPro"/>
</dbReference>
<reference evidence="9 10" key="1">
    <citation type="submission" date="2019-01" db="EMBL/GenBank/DDBJ databases">
        <title>Leuconostoc litchii sp. nov., a novel lactic acid bacterium isolated from lychee.</title>
        <authorList>
            <person name="Wang L.-T."/>
        </authorList>
    </citation>
    <scope>NUCLEOTIDE SEQUENCE [LARGE SCALE GENOMIC DNA]</scope>
    <source>
        <strain evidence="9 10">MB7</strain>
    </source>
</reference>
<sequence>MNIIFLGIEACLLLLTIFCYFLGKKYHILKQSLIIIYIVTTAIYLIWRTGWTLPNDNVLSLILGIILLLAELGGFCLSIVFYRLFFKKYHRPVKKLNAYKKNQYPSIDVFIATYNEEIGILQRSIVAAKLMNYPVKSLVNIYVCDDGSRDEIKYLCQRLGVHYVAREEHKHAKAGNLNHAMSVSNGNLIVTMDADMVLRTDFLEKTVGYFENPNMGFIQTPQTFFNDDPYQFNLFATNVIGNDQDFFMRNIEQQKDAFNATMYVGSNAIFRREALESIGGFATGVITEDMATGMLLQAKKWQTGFVNENLASGLAPETFGDLIKQRDRWARGNIQVGKKWHPWRIKGLSFMQRLIYTDGIHYWFSGIYKLIFLLAPIFFLVFGLYSLETNLEQILTFWLPSFVASQLAFNLVSEKKQTVMLSNIYETATAPFMAFGVFNELFLKSKQKFAVTRKGVNTENSFYNWRTAWPIIVLLVLSLFGLIRGILLIVGVWESSIPKDGIYINIFWLFYNSFSLILASYLSNERPRLRKSERFLSDTIIQIKFTNQKVVEGQILDWNEDGARIKLSAIIEDLSLHGQFDIMGNKFKFKKMWQRQINGQSLIGVTFKELDMSAYEYIIRHTYAQNSQIYNSIIYSNRLWHIIVKWWVEILSKRKAH</sequence>
<dbReference type="EMBL" id="SDGY01000006">
    <property type="protein sequence ID" value="TYC46190.1"/>
    <property type="molecule type" value="Genomic_DNA"/>
</dbReference>
<dbReference type="RefSeq" id="WP_148606451.1">
    <property type="nucleotide sequence ID" value="NZ_SDGY01000006.1"/>
</dbReference>
<keyword evidence="5 7" id="KW-1133">Transmembrane helix</keyword>
<dbReference type="InterPro" id="IPR029044">
    <property type="entry name" value="Nucleotide-diphossugar_trans"/>
</dbReference>
<protein>
    <submittedName>
        <fullName evidence="9">Glycosyltransferase</fullName>
    </submittedName>
</protein>
<evidence type="ECO:0000313" key="9">
    <source>
        <dbReference type="EMBL" id="TYC46190.1"/>
    </source>
</evidence>
<evidence type="ECO:0000256" key="3">
    <source>
        <dbReference type="ARBA" id="ARBA00022679"/>
    </source>
</evidence>
<dbReference type="PRINTS" id="PR01439">
    <property type="entry name" value="CELLSNTHASEA"/>
</dbReference>
<dbReference type="GO" id="GO:0016759">
    <property type="term" value="F:cellulose synthase activity"/>
    <property type="evidence" value="ECO:0007669"/>
    <property type="project" value="InterPro"/>
</dbReference>
<dbReference type="Gene3D" id="3.90.550.10">
    <property type="entry name" value="Spore Coat Polysaccharide Biosynthesis Protein SpsA, Chain A"/>
    <property type="match status" value="1"/>
</dbReference>
<comment type="subcellular location">
    <subcellularLocation>
        <location evidence="1">Membrane</location>
        <topology evidence="1">Multi-pass membrane protein</topology>
    </subcellularLocation>
</comment>
<feature type="transmembrane region" description="Helical" evidence="7">
    <location>
        <begin position="6"/>
        <end position="23"/>
    </location>
</feature>
<gene>
    <name evidence="9" type="ORF">ESZ47_08135</name>
</gene>
<keyword evidence="2" id="KW-0328">Glycosyltransferase</keyword>
<dbReference type="GO" id="GO:0005886">
    <property type="term" value="C:plasma membrane"/>
    <property type="evidence" value="ECO:0007669"/>
    <property type="project" value="TreeGrafter"/>
</dbReference>
<dbReference type="InterPro" id="IPR003919">
    <property type="entry name" value="Cell_synth_A"/>
</dbReference>
<evidence type="ECO:0000313" key="10">
    <source>
        <dbReference type="Proteomes" id="UP000442244"/>
    </source>
</evidence>
<organism evidence="9 10">
    <name type="scientific">Leuconostoc litchii</name>
    <dbReference type="NCBI Taxonomy" id="1981069"/>
    <lineage>
        <taxon>Bacteria</taxon>
        <taxon>Bacillati</taxon>
        <taxon>Bacillota</taxon>
        <taxon>Bacilli</taxon>
        <taxon>Lactobacillales</taxon>
        <taxon>Lactobacillaceae</taxon>
        <taxon>Leuconostoc</taxon>
    </lineage>
</organism>
<dbReference type="InterPro" id="IPR050321">
    <property type="entry name" value="Glycosyltr_2/OpgH_subfam"/>
</dbReference>
<dbReference type="AlphaFoldDB" id="A0A6P2CPQ3"/>
<evidence type="ECO:0000256" key="7">
    <source>
        <dbReference type="SAM" id="Phobius"/>
    </source>
</evidence>
<evidence type="ECO:0000256" key="1">
    <source>
        <dbReference type="ARBA" id="ARBA00004141"/>
    </source>
</evidence>
<dbReference type="InterPro" id="IPR001173">
    <property type="entry name" value="Glyco_trans_2-like"/>
</dbReference>
<keyword evidence="10" id="KW-1185">Reference proteome</keyword>
<dbReference type="Proteomes" id="UP000442244">
    <property type="component" value="Unassembled WGS sequence"/>
</dbReference>
<keyword evidence="4 7" id="KW-0812">Transmembrane</keyword>
<keyword evidence="6 7" id="KW-0472">Membrane</keyword>
<feature type="transmembrane region" description="Helical" evidence="7">
    <location>
        <begin position="502"/>
        <end position="522"/>
    </location>
</feature>
<evidence type="ECO:0000259" key="8">
    <source>
        <dbReference type="Pfam" id="PF13632"/>
    </source>
</evidence>
<feature type="transmembrane region" description="Helical" evidence="7">
    <location>
        <begin position="28"/>
        <end position="47"/>
    </location>
</feature>
<evidence type="ECO:0000256" key="2">
    <source>
        <dbReference type="ARBA" id="ARBA00022676"/>
    </source>
</evidence>
<name>A0A6P2CPQ3_9LACO</name>
<feature type="transmembrane region" description="Helical" evidence="7">
    <location>
        <begin position="59"/>
        <end position="85"/>
    </location>
</feature>
<feature type="transmembrane region" description="Helical" evidence="7">
    <location>
        <begin position="360"/>
        <end position="382"/>
    </location>
</feature>
<dbReference type="PANTHER" id="PTHR43867">
    <property type="entry name" value="CELLULOSE SYNTHASE CATALYTIC SUBUNIT A [UDP-FORMING]"/>
    <property type="match status" value="1"/>
</dbReference>
<evidence type="ECO:0000256" key="6">
    <source>
        <dbReference type="ARBA" id="ARBA00023136"/>
    </source>
</evidence>